<dbReference type="AlphaFoldDB" id="A0A559JEH1"/>
<dbReference type="OrthoDB" id="5621871at2"/>
<dbReference type="InterPro" id="IPR021124">
    <property type="entry name" value="CRISPR-assoc_prot_Cas5"/>
</dbReference>
<dbReference type="InterPro" id="IPR013422">
    <property type="entry name" value="CRISPR-assoc_prot_Cas5_N"/>
</dbReference>
<evidence type="ECO:0000256" key="2">
    <source>
        <dbReference type="PIRNR" id="PIRNR029950"/>
    </source>
</evidence>
<organism evidence="3 4">
    <name type="scientific">Cohnella terricola</name>
    <dbReference type="NCBI Taxonomy" id="1289167"/>
    <lineage>
        <taxon>Bacteria</taxon>
        <taxon>Bacillati</taxon>
        <taxon>Bacillota</taxon>
        <taxon>Bacilli</taxon>
        <taxon>Bacillales</taxon>
        <taxon>Paenibacillaceae</taxon>
        <taxon>Cohnella</taxon>
    </lineage>
</organism>
<dbReference type="NCBIfam" id="TIGR02593">
    <property type="entry name" value="CRISPR_cas5"/>
    <property type="match status" value="1"/>
</dbReference>
<dbReference type="GO" id="GO:0043571">
    <property type="term" value="P:maintenance of CRISPR repeat elements"/>
    <property type="evidence" value="ECO:0007669"/>
    <property type="project" value="UniProtKB-UniRule"/>
</dbReference>
<keyword evidence="2" id="KW-0694">RNA-binding</keyword>
<keyword evidence="1 2" id="KW-0051">Antiviral defense</keyword>
<comment type="similarity">
    <text evidence="2">Belongs to the CRISPR-associated protein Cas5 family. Subtype I-C/Dvulg subfamily.</text>
</comment>
<keyword evidence="2" id="KW-0255">Endonuclease</keyword>
<dbReference type="Proteomes" id="UP000316330">
    <property type="component" value="Unassembled WGS sequence"/>
</dbReference>
<dbReference type="Gene3D" id="3.30.70.2660">
    <property type="match status" value="1"/>
</dbReference>
<dbReference type="EMBL" id="VNJJ01000009">
    <property type="protein sequence ID" value="TVX98260.1"/>
    <property type="molecule type" value="Genomic_DNA"/>
</dbReference>
<dbReference type="NCBIfam" id="TIGR01876">
    <property type="entry name" value="cas_Cas5d"/>
    <property type="match status" value="1"/>
</dbReference>
<dbReference type="GO" id="GO:0003723">
    <property type="term" value="F:RNA binding"/>
    <property type="evidence" value="ECO:0007669"/>
    <property type="project" value="UniProtKB-UniRule"/>
</dbReference>
<dbReference type="GO" id="GO:0016787">
    <property type="term" value="F:hydrolase activity"/>
    <property type="evidence" value="ECO:0007669"/>
    <property type="project" value="UniProtKB-KW"/>
</dbReference>
<reference evidence="3 4" key="1">
    <citation type="submission" date="2019-07" db="EMBL/GenBank/DDBJ databases">
        <authorList>
            <person name="Kim J."/>
        </authorList>
    </citation>
    <scope>NUCLEOTIDE SEQUENCE [LARGE SCALE GENOMIC DNA]</scope>
    <source>
        <strain evidence="3 4">G13</strain>
    </source>
</reference>
<evidence type="ECO:0000256" key="1">
    <source>
        <dbReference type="ARBA" id="ARBA00023118"/>
    </source>
</evidence>
<gene>
    <name evidence="3" type="primary">cas5c</name>
    <name evidence="3" type="ORF">FPZ45_16300</name>
</gene>
<dbReference type="PIRSF" id="PIRSF029950">
    <property type="entry name" value="Cas_CT1134"/>
    <property type="match status" value="1"/>
</dbReference>
<proteinExistence type="inferred from homology"/>
<accession>A0A559JEH1</accession>
<dbReference type="EC" id="3.1.-.-" evidence="2"/>
<dbReference type="Pfam" id="PF09704">
    <property type="entry name" value="Cas_Cas5d"/>
    <property type="match status" value="1"/>
</dbReference>
<dbReference type="RefSeq" id="WP_144704041.1">
    <property type="nucleotide sequence ID" value="NZ_VNJJ01000009.1"/>
</dbReference>
<evidence type="ECO:0000313" key="4">
    <source>
        <dbReference type="Proteomes" id="UP000316330"/>
    </source>
</evidence>
<sequence>MGYGVSLHVSGDYALFSRPEMKAERVSYDVITPSAARGVLEAILWRPAIRWVVDRITVLNRIEFESVRRNEVGSKIPPRNVSAAMAGSKVDLHQYINEDRQQRASLVLRNVAYIIDAHFVIIPEKAGESDTPEKFYNMFLRRARQGQCFHNPYLGCREFAAKFRFVEAQGERPISYYANDEDYDLSWMLWDIEYEQKEFKNKTLYSFNPRFFHARMVNGIINVPSEVSL</sequence>
<keyword evidence="2" id="KW-0540">Nuclease</keyword>
<dbReference type="GO" id="GO:0051607">
    <property type="term" value="P:defense response to virus"/>
    <property type="evidence" value="ECO:0007669"/>
    <property type="project" value="UniProtKB-UniRule"/>
</dbReference>
<keyword evidence="4" id="KW-1185">Reference proteome</keyword>
<evidence type="ECO:0000313" key="3">
    <source>
        <dbReference type="EMBL" id="TVX98260.1"/>
    </source>
</evidence>
<protein>
    <recommendedName>
        <fullName evidence="2">pre-crRNA processing endonuclease</fullName>
        <ecNumber evidence="2">3.1.-.-</ecNumber>
    </recommendedName>
</protein>
<dbReference type="InterPro" id="IPR010155">
    <property type="entry name" value="CRISPR-assoc_prot_Cas5d"/>
</dbReference>
<comment type="function">
    <text evidence="2">CRISPR (clustered regularly interspaced short palindromic repeat) is an adaptive immune system that provides protection against mobile genetic elements (viruses, transposable elements and conjugative plasmids). CRISPR clusters contain spacers, sequences complementary to antecedent mobile elements, and target invading nucleic acids. CRISPR clusters are transcribed and processed into CRISPR RNA (crRNA).</text>
</comment>
<comment type="caution">
    <text evidence="3">The sequence shown here is derived from an EMBL/GenBank/DDBJ whole genome shotgun (WGS) entry which is preliminary data.</text>
</comment>
<name>A0A559JEH1_9BACL</name>
<keyword evidence="2" id="KW-0378">Hydrolase</keyword>
<dbReference type="GO" id="GO:0004519">
    <property type="term" value="F:endonuclease activity"/>
    <property type="evidence" value="ECO:0007669"/>
    <property type="project" value="UniProtKB-UniRule"/>
</dbReference>
<dbReference type="CDD" id="cd09752">
    <property type="entry name" value="Cas5_I-C"/>
    <property type="match status" value="1"/>
</dbReference>